<proteinExistence type="predicted"/>
<dbReference type="EMBL" id="DF973172">
    <property type="protein sequence ID" value="GAU17571.1"/>
    <property type="molecule type" value="Genomic_DNA"/>
</dbReference>
<dbReference type="OrthoDB" id="2116871at2759"/>
<evidence type="ECO:0000256" key="1">
    <source>
        <dbReference type="ARBA" id="ARBA00023054"/>
    </source>
</evidence>
<gene>
    <name evidence="4" type="ORF">TSUD_341150</name>
</gene>
<dbReference type="CDD" id="cd00121">
    <property type="entry name" value="MATH"/>
    <property type="match status" value="1"/>
</dbReference>
<dbReference type="AlphaFoldDB" id="A0A2Z6LZ07"/>
<evidence type="ECO:0000313" key="5">
    <source>
        <dbReference type="Proteomes" id="UP000242715"/>
    </source>
</evidence>
<protein>
    <recommendedName>
        <fullName evidence="3">MATH domain-containing protein</fullName>
    </recommendedName>
</protein>
<dbReference type="Gene3D" id="2.60.210.10">
    <property type="entry name" value="Apoptosis, Tumor Necrosis Factor Receptor Associated Protein 2, Chain A"/>
    <property type="match status" value="1"/>
</dbReference>
<evidence type="ECO:0000259" key="3">
    <source>
        <dbReference type="PROSITE" id="PS50144"/>
    </source>
</evidence>
<accession>A0A2Z6LZ07</accession>
<reference evidence="5" key="1">
    <citation type="journal article" date="2017" name="Front. Plant Sci.">
        <title>Climate Clever Clovers: New Paradigm to Reduce the Environmental Footprint of Ruminants by Breeding Low Methanogenic Forages Utilizing Haplotype Variation.</title>
        <authorList>
            <person name="Kaur P."/>
            <person name="Appels R."/>
            <person name="Bayer P.E."/>
            <person name="Keeble-Gagnere G."/>
            <person name="Wang J."/>
            <person name="Hirakawa H."/>
            <person name="Shirasawa K."/>
            <person name="Vercoe P."/>
            <person name="Stefanova K."/>
            <person name="Durmic Z."/>
            <person name="Nichols P."/>
            <person name="Revell C."/>
            <person name="Isobe S.N."/>
            <person name="Edwards D."/>
            <person name="Erskine W."/>
        </authorList>
    </citation>
    <scope>NUCLEOTIDE SEQUENCE [LARGE SCALE GENOMIC DNA]</scope>
    <source>
        <strain evidence="5">cv. Daliak</strain>
    </source>
</reference>
<dbReference type="SMART" id="SM00061">
    <property type="entry name" value="MATH"/>
    <property type="match status" value="1"/>
</dbReference>
<dbReference type="PROSITE" id="PS50144">
    <property type="entry name" value="MATH"/>
    <property type="match status" value="1"/>
</dbReference>
<evidence type="ECO:0000256" key="2">
    <source>
        <dbReference type="SAM" id="Coils"/>
    </source>
</evidence>
<dbReference type="Pfam" id="PF22486">
    <property type="entry name" value="MATH_2"/>
    <property type="match status" value="1"/>
</dbReference>
<dbReference type="PANTHER" id="PTHR46236:SF36">
    <property type="entry name" value="MATH (MEPRIN AND TRAF-C-LIKE) DOMAIN PROTEIN"/>
    <property type="match status" value="1"/>
</dbReference>
<dbReference type="InterPro" id="IPR002083">
    <property type="entry name" value="MATH/TRAF_dom"/>
</dbReference>
<evidence type="ECO:0000313" key="4">
    <source>
        <dbReference type="EMBL" id="GAU17571.1"/>
    </source>
</evidence>
<feature type="coiled-coil region" evidence="2">
    <location>
        <begin position="305"/>
        <end position="332"/>
    </location>
</feature>
<name>A0A2Z6LZ07_TRISU</name>
<sequence length="368" mass="42138">MEQEQSSVEKFEKFTWKVENFSRLKTDEVYSEPFVIGGYPWKLCLLPKDGDEDDCLALYLEVVKTSNMSKGWSRDVKFKLLVVNQFDTNRTITEDFGDCVFNASGPCRGFGDFMKLDELNDPKKGFIVGDACIVGAEVYVCKSTNEKQLNQSANFNASLTFGSQTSHMEEEVPRQNQRFQVPILKTFSAVSTLVCIEPTKHNNAEMFSPSNEELMDFSSVGQIEEIYSDDPSLVERPSKRSRNFADFAFAAWGRVHYFLKTRKVKNMNEQACKDLQVLWDELEKFKFDLTWLEPQVQSALGMKSYVEKTLQLEKLKETVVALELETERQKAKLVAAEVNIDIEKDLLKAKGFEERDLDSELGCGSWRP</sequence>
<dbReference type="PANTHER" id="PTHR46236">
    <property type="entry name" value="TRAF-LIKE SUPERFAMILY PROTEIN"/>
    <property type="match status" value="1"/>
</dbReference>
<keyword evidence="5" id="KW-1185">Reference proteome</keyword>
<organism evidence="4 5">
    <name type="scientific">Trifolium subterraneum</name>
    <name type="common">Subterranean clover</name>
    <dbReference type="NCBI Taxonomy" id="3900"/>
    <lineage>
        <taxon>Eukaryota</taxon>
        <taxon>Viridiplantae</taxon>
        <taxon>Streptophyta</taxon>
        <taxon>Embryophyta</taxon>
        <taxon>Tracheophyta</taxon>
        <taxon>Spermatophyta</taxon>
        <taxon>Magnoliopsida</taxon>
        <taxon>eudicotyledons</taxon>
        <taxon>Gunneridae</taxon>
        <taxon>Pentapetalae</taxon>
        <taxon>rosids</taxon>
        <taxon>fabids</taxon>
        <taxon>Fabales</taxon>
        <taxon>Fabaceae</taxon>
        <taxon>Papilionoideae</taxon>
        <taxon>50 kb inversion clade</taxon>
        <taxon>NPAAA clade</taxon>
        <taxon>Hologalegina</taxon>
        <taxon>IRL clade</taxon>
        <taxon>Trifolieae</taxon>
        <taxon>Trifolium</taxon>
    </lineage>
</organism>
<keyword evidence="1 2" id="KW-0175">Coiled coil</keyword>
<dbReference type="InterPro" id="IPR050804">
    <property type="entry name" value="MCC"/>
</dbReference>
<dbReference type="SUPFAM" id="SSF49599">
    <property type="entry name" value="TRAF domain-like"/>
    <property type="match status" value="1"/>
</dbReference>
<feature type="domain" description="MATH" evidence="3">
    <location>
        <begin position="11"/>
        <end position="138"/>
    </location>
</feature>
<dbReference type="Proteomes" id="UP000242715">
    <property type="component" value="Unassembled WGS sequence"/>
</dbReference>
<dbReference type="InterPro" id="IPR008974">
    <property type="entry name" value="TRAF-like"/>
</dbReference>